<comment type="catalytic activity">
    <reaction evidence="7">
        <text>a peptidoglycan chain = a peptidoglycan chain with N-acetyl-1,6-anhydromuramyl-[peptide] at the reducing end + a peptidoglycan chain with N-acetylglucosamine at the non-reducing end.</text>
        <dbReference type="EC" id="4.2.2.29"/>
    </reaction>
</comment>
<dbReference type="Pfam" id="PF02618">
    <property type="entry name" value="YceG"/>
    <property type="match status" value="1"/>
</dbReference>
<keyword evidence="9" id="KW-1185">Reference proteome</keyword>
<organism evidence="8 9">
    <name type="scientific">Oikeobacillus pervagus</name>
    <dbReference type="NCBI Taxonomy" id="1325931"/>
    <lineage>
        <taxon>Bacteria</taxon>
        <taxon>Bacillati</taxon>
        <taxon>Bacillota</taxon>
        <taxon>Bacilli</taxon>
        <taxon>Bacillales</taxon>
        <taxon>Bacillaceae</taxon>
        <taxon>Oikeobacillus</taxon>
    </lineage>
</organism>
<accession>A0AAJ1WG42</accession>
<dbReference type="InterPro" id="IPR003770">
    <property type="entry name" value="MLTG-like"/>
</dbReference>
<dbReference type="CDD" id="cd08010">
    <property type="entry name" value="MltG_like"/>
    <property type="match status" value="1"/>
</dbReference>
<proteinExistence type="inferred from homology"/>
<dbReference type="GO" id="GO:0005886">
    <property type="term" value="C:plasma membrane"/>
    <property type="evidence" value="ECO:0007669"/>
    <property type="project" value="UniProtKB-SubCell"/>
</dbReference>
<evidence type="ECO:0000256" key="1">
    <source>
        <dbReference type="ARBA" id="ARBA00022475"/>
    </source>
</evidence>
<dbReference type="Gene3D" id="3.30.160.60">
    <property type="entry name" value="Classic Zinc Finger"/>
    <property type="match status" value="1"/>
</dbReference>
<evidence type="ECO:0000256" key="2">
    <source>
        <dbReference type="ARBA" id="ARBA00022692"/>
    </source>
</evidence>
<comment type="subcellular location">
    <subcellularLocation>
        <location evidence="7">Cell membrane</location>
        <topology evidence="7">Single-pass membrane protein</topology>
    </subcellularLocation>
</comment>
<dbReference type="Gene3D" id="3.30.1490.480">
    <property type="entry name" value="Endolytic murein transglycosylase"/>
    <property type="match status" value="1"/>
</dbReference>
<feature type="site" description="Important for catalytic activity" evidence="7">
    <location>
        <position position="248"/>
    </location>
</feature>
<keyword evidence="2 7" id="KW-0812">Transmembrane</keyword>
<dbReference type="PANTHER" id="PTHR30518">
    <property type="entry name" value="ENDOLYTIC MUREIN TRANSGLYCOSYLASE"/>
    <property type="match status" value="1"/>
</dbReference>
<evidence type="ECO:0000256" key="7">
    <source>
        <dbReference type="HAMAP-Rule" id="MF_02065"/>
    </source>
</evidence>
<evidence type="ECO:0000256" key="6">
    <source>
        <dbReference type="ARBA" id="ARBA00023316"/>
    </source>
</evidence>
<gene>
    <name evidence="7" type="primary">mltG</name>
    <name evidence="8" type="ORF">J2S13_001018</name>
</gene>
<evidence type="ECO:0000256" key="3">
    <source>
        <dbReference type="ARBA" id="ARBA00022989"/>
    </source>
</evidence>
<reference evidence="8" key="1">
    <citation type="submission" date="2023-07" db="EMBL/GenBank/DDBJ databases">
        <title>Genomic Encyclopedia of Type Strains, Phase IV (KMG-IV): sequencing the most valuable type-strain genomes for metagenomic binning, comparative biology and taxonomic classification.</title>
        <authorList>
            <person name="Goeker M."/>
        </authorList>
    </citation>
    <scope>NUCLEOTIDE SEQUENCE</scope>
    <source>
        <strain evidence="8">DSM 23947</strain>
    </source>
</reference>
<evidence type="ECO:0000256" key="5">
    <source>
        <dbReference type="ARBA" id="ARBA00023239"/>
    </source>
</evidence>
<keyword evidence="5 7" id="KW-0456">Lyase</keyword>
<dbReference type="RefSeq" id="WP_307256604.1">
    <property type="nucleotide sequence ID" value="NZ_JAUSUC010000008.1"/>
</dbReference>
<dbReference type="NCBIfam" id="TIGR00247">
    <property type="entry name" value="endolytic transglycosylase MltG"/>
    <property type="match status" value="1"/>
</dbReference>
<dbReference type="HAMAP" id="MF_02065">
    <property type="entry name" value="MltG"/>
    <property type="match status" value="1"/>
</dbReference>
<dbReference type="Proteomes" id="UP001237207">
    <property type="component" value="Unassembled WGS sequence"/>
</dbReference>
<dbReference type="PANTHER" id="PTHR30518:SF2">
    <property type="entry name" value="ENDOLYTIC MUREIN TRANSGLYCOSYLASE"/>
    <property type="match status" value="1"/>
</dbReference>
<keyword evidence="6 7" id="KW-0961">Cell wall biogenesis/degradation</keyword>
<protein>
    <recommendedName>
        <fullName evidence="7">Endolytic murein transglycosylase</fullName>
        <ecNumber evidence="7">4.2.2.29</ecNumber>
    </recommendedName>
    <alternativeName>
        <fullName evidence="7">Peptidoglycan lytic transglycosylase</fullName>
    </alternativeName>
    <alternativeName>
        <fullName evidence="7">Peptidoglycan polymerization terminase</fullName>
    </alternativeName>
</protein>
<sequence>MSNSIHFNGRKRTLKAILILLVAFSIVIGGGAFALYSYMEKSLEPVDPHNHQPRIITIKPGSSVTQIAEQLKKNDLIKSPTLFKYYVKYKNHTGLQAGTYEFTPAMEIEDIIKGLKSGNTLENAAITLVIPEGSQLKEIVAIIGENSDHKEEIVWKKLNDRSYIEKLIQKYPDLLTKDLLNQNIKYPLEGYLYPATYAFHDPKIKLEVIIERMIKKTEKVLSQYKGAMAAKNLSTHQLLTMASLIEEEATEKADRKKISSVFYNRLDKNMPLQTDPTVLYALGSHKKRVIYDDLKVKSPYNTYNVKGLPPGPIANSGVSSIEAAINPEQTDFLYFLASPAGDVYYSKTLKEHNQFKEKYITNYYEGKKQ</sequence>
<dbReference type="EC" id="4.2.2.29" evidence="7"/>
<comment type="function">
    <text evidence="7">Functions as a peptidoglycan terminase that cleaves nascent peptidoglycan strands endolytically to terminate their elongation.</text>
</comment>
<keyword evidence="4 7" id="KW-0472">Membrane</keyword>
<dbReference type="GO" id="GO:0009252">
    <property type="term" value="P:peptidoglycan biosynthetic process"/>
    <property type="evidence" value="ECO:0007669"/>
    <property type="project" value="UniProtKB-UniRule"/>
</dbReference>
<dbReference type="GO" id="GO:0008932">
    <property type="term" value="F:lytic endotransglycosylase activity"/>
    <property type="evidence" value="ECO:0007669"/>
    <property type="project" value="UniProtKB-UniRule"/>
</dbReference>
<dbReference type="GO" id="GO:0071555">
    <property type="term" value="P:cell wall organization"/>
    <property type="evidence" value="ECO:0007669"/>
    <property type="project" value="UniProtKB-KW"/>
</dbReference>
<evidence type="ECO:0000256" key="4">
    <source>
        <dbReference type="ARBA" id="ARBA00023136"/>
    </source>
</evidence>
<keyword evidence="1 7" id="KW-1003">Cell membrane</keyword>
<evidence type="ECO:0000313" key="9">
    <source>
        <dbReference type="Proteomes" id="UP001237207"/>
    </source>
</evidence>
<feature type="transmembrane region" description="Helical" evidence="7">
    <location>
        <begin position="16"/>
        <end position="39"/>
    </location>
</feature>
<evidence type="ECO:0000313" key="8">
    <source>
        <dbReference type="EMBL" id="MDQ0214622.1"/>
    </source>
</evidence>
<dbReference type="EMBL" id="JAUSUC010000008">
    <property type="protein sequence ID" value="MDQ0214622.1"/>
    <property type="molecule type" value="Genomic_DNA"/>
</dbReference>
<name>A0AAJ1WG42_9BACI</name>
<comment type="similarity">
    <text evidence="7">Belongs to the transglycosylase MltG family.</text>
</comment>
<dbReference type="AlphaFoldDB" id="A0AAJ1WG42"/>
<comment type="caution">
    <text evidence="8">The sequence shown here is derived from an EMBL/GenBank/DDBJ whole genome shotgun (WGS) entry which is preliminary data.</text>
</comment>
<keyword evidence="3 7" id="KW-1133">Transmembrane helix</keyword>